<dbReference type="AlphaFoldDB" id="A0A2S4L210"/>
<evidence type="ECO:0000313" key="1">
    <source>
        <dbReference type="EMBL" id="POR36472.1"/>
    </source>
</evidence>
<organism evidence="1 2">
    <name type="scientific">Tolypocladium paradoxum</name>
    <dbReference type="NCBI Taxonomy" id="94208"/>
    <lineage>
        <taxon>Eukaryota</taxon>
        <taxon>Fungi</taxon>
        <taxon>Dikarya</taxon>
        <taxon>Ascomycota</taxon>
        <taxon>Pezizomycotina</taxon>
        <taxon>Sordariomycetes</taxon>
        <taxon>Hypocreomycetidae</taxon>
        <taxon>Hypocreales</taxon>
        <taxon>Ophiocordycipitaceae</taxon>
        <taxon>Tolypocladium</taxon>
    </lineage>
</organism>
<gene>
    <name evidence="1" type="ORF">TPAR_03345</name>
</gene>
<name>A0A2S4L210_9HYPO</name>
<proteinExistence type="predicted"/>
<protein>
    <submittedName>
        <fullName evidence="1">Succinyl-3-ketoacid-coenzyme a transferase</fullName>
    </submittedName>
</protein>
<sequence length="475" mass="53890">MFDESSGQVFKEWTLPRRSISLHGSDLDWARRRPYPLSTPRGSRGPRSLVDVTINVVANNIGDVTDEYFDAIPLRLQWRIWRFLEARGVCLHAWKLFSKLLLREDEEKTLGLFRFRQHICRPTDELKRYTQPMTSLTTDFITHLVISGGCEFTTNEMLCLAEVKNLGVLELLQPADEVCAVFPQVNDRLIRGWTEMENPFPLLRILRIWGDQFTTQESLRWVSKFPSLALYDVLGSRGDWPSPLSHAADGGWELVAEPAPGLEDSLMRYLMLFAPLEETRYSRLRDLARSVDSDLVSLCSDSRCAVKFVADRQAPPLLDYLTDTAKVNVPTWGPDAASREARSCHGVAFEPWAFWLYSFIGQLSQDRDMKSHGIQSNTQAVVGPFVLPSKPLACLFLGHSGRGGIPSKPSYISRGLFSTSRYTFTRPGVVRGQRGTNPPPISRTRTNLVSSERAEPCLRRNKRQRLDDVLQSLSK</sequence>
<dbReference type="OrthoDB" id="5273928at2759"/>
<dbReference type="Proteomes" id="UP000237481">
    <property type="component" value="Unassembled WGS sequence"/>
</dbReference>
<dbReference type="EMBL" id="PKSG01000316">
    <property type="protein sequence ID" value="POR36472.1"/>
    <property type="molecule type" value="Genomic_DNA"/>
</dbReference>
<reference evidence="1 2" key="1">
    <citation type="submission" date="2018-01" db="EMBL/GenBank/DDBJ databases">
        <title>Harnessing the power of phylogenomics to disentangle the directionality and signatures of interkingdom host jumping in the parasitic fungal genus Tolypocladium.</title>
        <authorList>
            <person name="Quandt C.A."/>
            <person name="Patterson W."/>
            <person name="Spatafora J.W."/>
        </authorList>
    </citation>
    <scope>NUCLEOTIDE SEQUENCE [LARGE SCALE GENOMIC DNA]</scope>
    <source>
        <strain evidence="1 2">NRBC 100945</strain>
    </source>
</reference>
<comment type="caution">
    <text evidence="1">The sequence shown here is derived from an EMBL/GenBank/DDBJ whole genome shotgun (WGS) entry which is preliminary data.</text>
</comment>
<accession>A0A2S4L210</accession>
<dbReference type="GO" id="GO:0016740">
    <property type="term" value="F:transferase activity"/>
    <property type="evidence" value="ECO:0007669"/>
    <property type="project" value="UniProtKB-KW"/>
</dbReference>
<evidence type="ECO:0000313" key="2">
    <source>
        <dbReference type="Proteomes" id="UP000237481"/>
    </source>
</evidence>
<keyword evidence="1" id="KW-0808">Transferase</keyword>
<keyword evidence="2" id="KW-1185">Reference proteome</keyword>